<evidence type="ECO:0000313" key="3">
    <source>
        <dbReference type="Proteomes" id="UP000006622"/>
    </source>
</evidence>
<dbReference type="AlphaFoldDB" id="F7XNZ9"/>
<dbReference type="KEGG" id="mzh:Mzhil_0313"/>
<dbReference type="EMBL" id="CP002101">
    <property type="protein sequence ID" value="AEH60189.1"/>
    <property type="molecule type" value="Genomic_DNA"/>
</dbReference>
<dbReference type="RefSeq" id="WP_013897628.1">
    <property type="nucleotide sequence ID" value="NC_015676.1"/>
</dbReference>
<evidence type="ECO:0000313" key="2">
    <source>
        <dbReference type="EMBL" id="AEH60189.1"/>
    </source>
</evidence>
<dbReference type="GeneID" id="43327266"/>
<feature type="region of interest" description="Disordered" evidence="1">
    <location>
        <begin position="1"/>
        <end position="45"/>
    </location>
</feature>
<gene>
    <name evidence="2" type="ordered locus">Mzhil_0313</name>
</gene>
<dbReference type="HOGENOM" id="CLU_3194585_0_0_2"/>
<dbReference type="Proteomes" id="UP000006622">
    <property type="component" value="Chromosome"/>
</dbReference>
<feature type="compositionally biased region" description="Polar residues" evidence="1">
    <location>
        <begin position="1"/>
        <end position="12"/>
    </location>
</feature>
<reference evidence="2 3" key="1">
    <citation type="submission" date="2010-07" db="EMBL/GenBank/DDBJ databases">
        <title>The complete genome of Methanosalsum zhilinae DSM 4017.</title>
        <authorList>
            <consortium name="US DOE Joint Genome Institute (JGI-PGF)"/>
            <person name="Lucas S."/>
            <person name="Copeland A."/>
            <person name="Lapidus A."/>
            <person name="Glavina del Rio T."/>
            <person name="Dalin E."/>
            <person name="Tice H."/>
            <person name="Bruce D."/>
            <person name="Goodwin L."/>
            <person name="Pitluck S."/>
            <person name="Kyrpides N."/>
            <person name="Mavromatis K."/>
            <person name="Ovchinnikova G."/>
            <person name="Daligault H."/>
            <person name="Detter J.C."/>
            <person name="Han C."/>
            <person name="Tapia R."/>
            <person name="Larimer F."/>
            <person name="Land M."/>
            <person name="Hauser L."/>
            <person name="Markowitz V."/>
            <person name="Cheng J.-F."/>
            <person name="Hugenholtz P."/>
            <person name="Woyke T."/>
            <person name="Wu D."/>
            <person name="Spring S."/>
            <person name="Schueler E."/>
            <person name="Brambilla E."/>
            <person name="Klenk H.-P."/>
            <person name="Eisen J.A."/>
        </authorList>
    </citation>
    <scope>NUCLEOTIDE SEQUENCE [LARGE SCALE GENOMIC DNA]</scope>
    <source>
        <strain evidence="3">DSM 4017 / NBRC 107636 / OCM 62 / WeN5</strain>
    </source>
</reference>
<sequence length="45" mass="4890">MTDNDNNSSETDTGPKKRVTKAKIDPIKAGDRRGGKKKGLLDTCE</sequence>
<dbReference type="STRING" id="679901.Mzhil_0313"/>
<proteinExistence type="predicted"/>
<accession>F7XNZ9</accession>
<name>F7XNZ9_METZD</name>
<feature type="compositionally biased region" description="Basic and acidic residues" evidence="1">
    <location>
        <begin position="22"/>
        <end position="33"/>
    </location>
</feature>
<organism evidence="2 3">
    <name type="scientific">Methanosalsum zhilinae (strain DSM 4017 / NBRC 107636 / OCM 62 / WeN5)</name>
    <name type="common">Methanohalophilus zhilinae</name>
    <dbReference type="NCBI Taxonomy" id="679901"/>
    <lineage>
        <taxon>Archaea</taxon>
        <taxon>Methanobacteriati</taxon>
        <taxon>Methanobacteriota</taxon>
        <taxon>Stenosarchaea group</taxon>
        <taxon>Methanomicrobia</taxon>
        <taxon>Methanosarcinales</taxon>
        <taxon>Methanosarcinaceae</taxon>
        <taxon>Methanosalsum</taxon>
    </lineage>
</organism>
<keyword evidence="3" id="KW-1185">Reference proteome</keyword>
<protein>
    <submittedName>
        <fullName evidence="2">Uncharacterized protein</fullName>
    </submittedName>
</protein>
<evidence type="ECO:0000256" key="1">
    <source>
        <dbReference type="SAM" id="MobiDB-lite"/>
    </source>
</evidence>